<proteinExistence type="inferred from homology"/>
<dbReference type="OrthoDB" id="9816005at2"/>
<keyword evidence="6 9" id="KW-1133">Transmembrane helix</keyword>
<evidence type="ECO:0000313" key="13">
    <source>
        <dbReference type="EMBL" id="EWH11167.1"/>
    </source>
</evidence>
<evidence type="ECO:0000256" key="5">
    <source>
        <dbReference type="ARBA" id="ARBA00022927"/>
    </source>
</evidence>
<comment type="subcellular location">
    <subcellularLocation>
        <location evidence="9">Cell membrane</location>
        <topology evidence="9">Single-pass membrane protein</topology>
    </subcellularLocation>
    <subcellularLocation>
        <location evidence="1">Membrane</location>
        <topology evidence="1">Single-pass membrane protein</topology>
    </subcellularLocation>
</comment>
<feature type="compositionally biased region" description="Polar residues" evidence="11">
    <location>
        <begin position="100"/>
        <end position="111"/>
    </location>
</feature>
<keyword evidence="2 9" id="KW-0813">Transport</keyword>
<evidence type="ECO:0000256" key="6">
    <source>
        <dbReference type="ARBA" id="ARBA00022989"/>
    </source>
</evidence>
<dbReference type="eggNOG" id="COG1826">
    <property type="taxonomic scope" value="Bacteria"/>
</dbReference>
<dbReference type="RefSeq" id="WP_035013537.1">
    <property type="nucleotide sequence ID" value="NZ_ARZY01000006.1"/>
</dbReference>
<dbReference type="EMBL" id="ARZY01000006">
    <property type="protein sequence ID" value="EWH11167.1"/>
    <property type="molecule type" value="Genomic_DNA"/>
</dbReference>
<comment type="caution">
    <text evidence="13">The sequence shown here is derived from an EMBL/GenBank/DDBJ whole genome shotgun (WGS) entry which is preliminary data.</text>
</comment>
<comment type="function">
    <text evidence="9">Part of the twin-arginine translocation (Tat) system that transports large folded proteins containing a characteristic twin-arginine motif in their signal peptide across membranes. Together with TatC, TatB is part of a receptor directly interacting with Tat signal peptides. TatB may form an oligomeric binding site that transiently accommodates folded Tat precursor proteins before their translocation.</text>
</comment>
<dbReference type="NCBIfam" id="TIGR01410">
    <property type="entry name" value="tatB"/>
    <property type="match status" value="1"/>
</dbReference>
<evidence type="ECO:0000256" key="2">
    <source>
        <dbReference type="ARBA" id="ARBA00022448"/>
    </source>
</evidence>
<keyword evidence="3 9" id="KW-1003">Cell membrane</keyword>
<dbReference type="PRINTS" id="PR01506">
    <property type="entry name" value="TATBPROTEIN"/>
</dbReference>
<dbReference type="PANTHER" id="PTHR33162:SF1">
    <property type="entry name" value="SEC-INDEPENDENT PROTEIN TRANSLOCASE PROTEIN TATA, CHLOROPLASTIC"/>
    <property type="match status" value="1"/>
</dbReference>
<name>W7QQB8_9ALTE</name>
<dbReference type="PANTHER" id="PTHR33162">
    <property type="entry name" value="SEC-INDEPENDENT PROTEIN TRANSLOCASE PROTEIN TATA, CHLOROPLASTIC"/>
    <property type="match status" value="1"/>
</dbReference>
<comment type="subunit">
    <text evidence="9">The Tat system comprises two distinct complexes: a TatABC complex, containing multiple copies of TatA, TatB and TatC subunits, and a separate TatA complex, containing only TatA subunits. Substrates initially bind to the TatABC complex, which probably triggers association of the separate TatA complex to form the active translocon.</text>
</comment>
<keyword evidence="5 9" id="KW-0653">Protein transport</keyword>
<evidence type="ECO:0000256" key="10">
    <source>
        <dbReference type="SAM" id="Coils"/>
    </source>
</evidence>
<keyword evidence="4 9" id="KW-0812">Transmembrane</keyword>
<evidence type="ECO:0000256" key="12">
    <source>
        <dbReference type="SAM" id="Phobius"/>
    </source>
</evidence>
<evidence type="ECO:0000256" key="8">
    <source>
        <dbReference type="ARBA" id="ARBA00023136"/>
    </source>
</evidence>
<keyword evidence="8 9" id="KW-0472">Membrane</keyword>
<feature type="transmembrane region" description="Helical" evidence="12">
    <location>
        <begin position="6"/>
        <end position="22"/>
    </location>
</feature>
<sequence length="117" mass="12945">MLDIGFWELILIGIVALVVLGPDKLPGAVRSVASIMRNVRQTANNLKAELNHELRVNELHQQLKEAEQKGMTNLNEGERSAIAELEAAAREVNSIHKDITQPTSEQSAQTKPKNEQP</sequence>
<dbReference type="Proteomes" id="UP000019276">
    <property type="component" value="Unassembled WGS sequence"/>
</dbReference>
<evidence type="ECO:0000256" key="7">
    <source>
        <dbReference type="ARBA" id="ARBA00023010"/>
    </source>
</evidence>
<dbReference type="GO" id="GO:0008320">
    <property type="term" value="F:protein transmembrane transporter activity"/>
    <property type="evidence" value="ECO:0007669"/>
    <property type="project" value="UniProtKB-UniRule"/>
</dbReference>
<dbReference type="GO" id="GO:0043953">
    <property type="term" value="P:protein transport by the Tat complex"/>
    <property type="evidence" value="ECO:0007669"/>
    <property type="project" value="UniProtKB-UniRule"/>
</dbReference>
<evidence type="ECO:0000256" key="4">
    <source>
        <dbReference type="ARBA" id="ARBA00022692"/>
    </source>
</evidence>
<evidence type="ECO:0000256" key="1">
    <source>
        <dbReference type="ARBA" id="ARBA00004167"/>
    </source>
</evidence>
<feature type="coiled-coil region" evidence="10">
    <location>
        <begin position="36"/>
        <end position="69"/>
    </location>
</feature>
<evidence type="ECO:0000256" key="9">
    <source>
        <dbReference type="HAMAP-Rule" id="MF_00237"/>
    </source>
</evidence>
<dbReference type="AlphaFoldDB" id="W7QQB8"/>
<dbReference type="GO" id="GO:0033281">
    <property type="term" value="C:TAT protein transport complex"/>
    <property type="evidence" value="ECO:0007669"/>
    <property type="project" value="UniProtKB-UniRule"/>
</dbReference>
<feature type="region of interest" description="Disordered" evidence="11">
    <location>
        <begin position="94"/>
        <end position="117"/>
    </location>
</feature>
<evidence type="ECO:0000256" key="3">
    <source>
        <dbReference type="ARBA" id="ARBA00022475"/>
    </source>
</evidence>
<accession>W7QQB8</accession>
<reference evidence="13 14" key="1">
    <citation type="journal article" date="2014" name="Genome Announc.">
        <title>Draft Genome Sequence of the Agar-Degrading Bacterium Catenovulum sp. Strain DS-2, Isolated from Intestines of Haliotis diversicolor.</title>
        <authorList>
            <person name="Shan D."/>
            <person name="Li X."/>
            <person name="Gu Z."/>
            <person name="Wei G."/>
            <person name="Gao Z."/>
            <person name="Shao Z."/>
        </authorList>
    </citation>
    <scope>NUCLEOTIDE SEQUENCE [LARGE SCALE GENOMIC DNA]</scope>
    <source>
        <strain evidence="13 14">DS-2</strain>
    </source>
</reference>
<dbReference type="STRING" id="1328313.DS2_04900"/>
<keyword evidence="14" id="KW-1185">Reference proteome</keyword>
<dbReference type="PATRIC" id="fig|1328313.3.peg.1012"/>
<keyword evidence="10" id="KW-0175">Coiled coil</keyword>
<dbReference type="InterPro" id="IPR018448">
    <property type="entry name" value="TatB"/>
</dbReference>
<organism evidence="13 14">
    <name type="scientific">Catenovulum agarivorans DS-2</name>
    <dbReference type="NCBI Taxonomy" id="1328313"/>
    <lineage>
        <taxon>Bacteria</taxon>
        <taxon>Pseudomonadati</taxon>
        <taxon>Pseudomonadota</taxon>
        <taxon>Gammaproteobacteria</taxon>
        <taxon>Alteromonadales</taxon>
        <taxon>Alteromonadaceae</taxon>
        <taxon>Catenovulum</taxon>
    </lineage>
</organism>
<dbReference type="Gene3D" id="1.20.5.3310">
    <property type="match status" value="1"/>
</dbReference>
<dbReference type="InterPro" id="IPR003369">
    <property type="entry name" value="TatA/B/E"/>
</dbReference>
<keyword evidence="7 9" id="KW-0811">Translocation</keyword>
<dbReference type="HAMAP" id="MF_00237">
    <property type="entry name" value="TatB"/>
    <property type="match status" value="1"/>
</dbReference>
<evidence type="ECO:0000313" key="14">
    <source>
        <dbReference type="Proteomes" id="UP000019276"/>
    </source>
</evidence>
<protein>
    <recommendedName>
        <fullName evidence="9">Sec-independent protein translocase protein TatB</fullName>
    </recommendedName>
</protein>
<evidence type="ECO:0000256" key="11">
    <source>
        <dbReference type="SAM" id="MobiDB-lite"/>
    </source>
</evidence>
<comment type="similarity">
    <text evidence="9">Belongs to the TatB family.</text>
</comment>
<dbReference type="Pfam" id="PF02416">
    <property type="entry name" value="TatA_B_E"/>
    <property type="match status" value="1"/>
</dbReference>
<gene>
    <name evidence="9" type="primary">tatB</name>
    <name evidence="13" type="ORF">DS2_04900</name>
</gene>